<evidence type="ECO:0000256" key="5">
    <source>
        <dbReference type="ARBA" id="ARBA00023136"/>
    </source>
</evidence>
<reference evidence="8 9" key="1">
    <citation type="submission" date="2024-08" db="EMBL/GenBank/DDBJ databases">
        <authorList>
            <person name="Cucini C."/>
            <person name="Frati F."/>
        </authorList>
    </citation>
    <scope>NUCLEOTIDE SEQUENCE [LARGE SCALE GENOMIC DNA]</scope>
</reference>
<keyword evidence="9" id="KW-1185">Reference proteome</keyword>
<name>A0ABP1Q5W2_9HEXA</name>
<evidence type="ECO:0000256" key="6">
    <source>
        <dbReference type="SAM" id="MobiDB-lite"/>
    </source>
</evidence>
<evidence type="ECO:0000313" key="8">
    <source>
        <dbReference type="EMBL" id="CAL8090542.1"/>
    </source>
</evidence>
<evidence type="ECO:0000256" key="3">
    <source>
        <dbReference type="ARBA" id="ARBA00022692"/>
    </source>
</evidence>
<feature type="compositionally biased region" description="Basic residues" evidence="6">
    <location>
        <begin position="683"/>
        <end position="696"/>
    </location>
</feature>
<evidence type="ECO:0000256" key="7">
    <source>
        <dbReference type="SAM" id="Phobius"/>
    </source>
</evidence>
<accession>A0ABP1Q5W2</accession>
<comment type="subcellular location">
    <subcellularLocation>
        <location evidence="1">Membrane</location>
        <topology evidence="1">Multi-pass membrane protein</topology>
    </subcellularLocation>
</comment>
<dbReference type="Pfam" id="PF05602">
    <property type="entry name" value="CLPTM1"/>
    <property type="match status" value="1"/>
</dbReference>
<feature type="transmembrane region" description="Helical" evidence="7">
    <location>
        <begin position="446"/>
        <end position="463"/>
    </location>
</feature>
<feature type="compositionally biased region" description="Low complexity" evidence="6">
    <location>
        <begin position="30"/>
        <end position="41"/>
    </location>
</feature>
<evidence type="ECO:0000313" key="9">
    <source>
        <dbReference type="Proteomes" id="UP001642540"/>
    </source>
</evidence>
<feature type="transmembrane region" description="Helical" evidence="7">
    <location>
        <begin position="425"/>
        <end position="440"/>
    </location>
</feature>
<feature type="transmembrane region" description="Helical" evidence="7">
    <location>
        <begin position="532"/>
        <end position="553"/>
    </location>
</feature>
<feature type="region of interest" description="Disordered" evidence="6">
    <location>
        <begin position="1"/>
        <end position="57"/>
    </location>
</feature>
<keyword evidence="5 7" id="KW-0472">Membrane</keyword>
<comment type="caution">
    <text evidence="8">The sequence shown here is derived from an EMBL/GenBank/DDBJ whole genome shotgun (WGS) entry which is preliminary data.</text>
</comment>
<organism evidence="8 9">
    <name type="scientific">Orchesella dallaii</name>
    <dbReference type="NCBI Taxonomy" id="48710"/>
    <lineage>
        <taxon>Eukaryota</taxon>
        <taxon>Metazoa</taxon>
        <taxon>Ecdysozoa</taxon>
        <taxon>Arthropoda</taxon>
        <taxon>Hexapoda</taxon>
        <taxon>Collembola</taxon>
        <taxon>Entomobryomorpha</taxon>
        <taxon>Entomobryoidea</taxon>
        <taxon>Orchesellidae</taxon>
        <taxon>Orchesellinae</taxon>
        <taxon>Orchesella</taxon>
    </lineage>
</organism>
<proteinExistence type="inferred from homology"/>
<dbReference type="PANTHER" id="PTHR21347">
    <property type="entry name" value="CLEFT LIP AND PALATE ASSOCIATED TRANSMEMBRANE PROTEIN-RELATED"/>
    <property type="match status" value="1"/>
</dbReference>
<dbReference type="Proteomes" id="UP001642540">
    <property type="component" value="Unassembled WGS sequence"/>
</dbReference>
<dbReference type="InterPro" id="IPR008429">
    <property type="entry name" value="CLPTM1"/>
</dbReference>
<feature type="compositionally biased region" description="Polar residues" evidence="6">
    <location>
        <begin position="646"/>
        <end position="655"/>
    </location>
</feature>
<sequence length="696" mass="79560">MVRIEDVTDAPEAAEGTADGVPHKRRVQFNNEVSTVENNNSGDDEEDTGERQAEPTLTFDEQVDAARAEYQPTPWEKFLALAKSLMLRALMIYFLMTFWRSNSKPTPTSSGGGGAQAPASLASSNIFINGTELEMYVYISEDSKSISNFTNANLVWEQGGLIYGDWRSGPNSDGVLIHTTDVHLSKRVQNNGSVYLHTYIVPKGFSPDPTKKHLYSKSLTLHSSKMINKFKRKRYVKTHNLLTGETTTSAEDQEKAKIMTSEIVSHWHPNMTINLVADWTQWTMGAVPVPLNEHIKFIPNELKYQPILFYNDYWNLAKEYYPINDTTPVLPLTLTFQPLTLFKWQLYAAQSMRNQWSASFLTGQEEDDDEQDTLKEAFLDTNPYLLGLTFVVSILHSIFEFLAFKNDIQFWNNRKSLEGLSVRSVFFNVFQSIIVLLYVMDNETNFVIKVSVFIGLLIEIWKIHKVMDVKLDKNNLVMGIFPRITLTDKGSYVASSTKQYDMLAFRYLSWALFPLLFGYSIYSLLYVEQKGWYSFVLNMLYGFLLTFGFIMMTPQLFINYKLKSVAHLPWRMLTYKFLNTFIDDIFAFVIKMPTMYRIGCLRDDVIFFIYLYQRYIYAIDPTRVNEFGFSAEMLDEKNKTPAVADQNGSLDQQTAPKAIKGDGDGASPTKNKDSIGTTAAKSPKPKTSKTKAKKDQ</sequence>
<keyword evidence="4 7" id="KW-1133">Transmembrane helix</keyword>
<feature type="region of interest" description="Disordered" evidence="6">
    <location>
        <begin position="641"/>
        <end position="696"/>
    </location>
</feature>
<feature type="transmembrane region" description="Helical" evidence="7">
    <location>
        <begin position="507"/>
        <end position="526"/>
    </location>
</feature>
<keyword evidence="3 7" id="KW-0812">Transmembrane</keyword>
<dbReference type="PANTHER" id="PTHR21347:SF14">
    <property type="entry name" value="LIPID SCRAMBLASE CLPTM1-RELATED"/>
    <property type="match status" value="1"/>
</dbReference>
<dbReference type="EMBL" id="CAXLJM020000024">
    <property type="protein sequence ID" value="CAL8090542.1"/>
    <property type="molecule type" value="Genomic_DNA"/>
</dbReference>
<evidence type="ECO:0000256" key="2">
    <source>
        <dbReference type="ARBA" id="ARBA00009310"/>
    </source>
</evidence>
<evidence type="ECO:0000256" key="1">
    <source>
        <dbReference type="ARBA" id="ARBA00004141"/>
    </source>
</evidence>
<feature type="transmembrane region" description="Helical" evidence="7">
    <location>
        <begin position="384"/>
        <end position="404"/>
    </location>
</feature>
<evidence type="ECO:0000256" key="4">
    <source>
        <dbReference type="ARBA" id="ARBA00022989"/>
    </source>
</evidence>
<comment type="similarity">
    <text evidence="2">Belongs to the CLPTM1 family.</text>
</comment>
<protein>
    <recommendedName>
        <fullName evidence="10">Cleft lip and palate transmembrane protein 1</fullName>
    </recommendedName>
</protein>
<gene>
    <name evidence="8" type="ORF">ODALV1_LOCUS7677</name>
</gene>
<evidence type="ECO:0008006" key="10">
    <source>
        <dbReference type="Google" id="ProtNLM"/>
    </source>
</evidence>